<evidence type="ECO:0000313" key="2">
    <source>
        <dbReference type="EMBL" id="GGA58277.1"/>
    </source>
</evidence>
<gene>
    <name evidence="2" type="ORF">GCM10011499_30560</name>
</gene>
<organism evidence="2 3">
    <name type="scientific">Pelagibacterium lentulum</name>
    <dbReference type="NCBI Taxonomy" id="2029865"/>
    <lineage>
        <taxon>Bacteria</taxon>
        <taxon>Pseudomonadati</taxon>
        <taxon>Pseudomonadota</taxon>
        <taxon>Alphaproteobacteria</taxon>
        <taxon>Hyphomicrobiales</taxon>
        <taxon>Devosiaceae</taxon>
        <taxon>Pelagibacterium</taxon>
    </lineage>
</organism>
<evidence type="ECO:0000313" key="3">
    <source>
        <dbReference type="Proteomes" id="UP000596977"/>
    </source>
</evidence>
<proteinExistence type="predicted"/>
<accession>A0A916RJY7</accession>
<dbReference type="InterPro" id="IPR038444">
    <property type="entry name" value="DUF465_sf"/>
</dbReference>
<dbReference type="Pfam" id="PF04325">
    <property type="entry name" value="DUF465"/>
    <property type="match status" value="1"/>
</dbReference>
<evidence type="ECO:0000256" key="1">
    <source>
        <dbReference type="SAM" id="Coils"/>
    </source>
</evidence>
<evidence type="ECO:0008006" key="4">
    <source>
        <dbReference type="Google" id="ProtNLM"/>
    </source>
</evidence>
<dbReference type="InterPro" id="IPR007420">
    <property type="entry name" value="DUF465"/>
</dbReference>
<dbReference type="EMBL" id="BMKB01000005">
    <property type="protein sequence ID" value="GGA58277.1"/>
    <property type="molecule type" value="Genomic_DNA"/>
</dbReference>
<feature type="coiled-coil region" evidence="1">
    <location>
        <begin position="7"/>
        <end position="55"/>
    </location>
</feature>
<keyword evidence="3" id="KW-1185">Reference proteome</keyword>
<name>A0A916RJY7_9HYPH</name>
<dbReference type="Proteomes" id="UP000596977">
    <property type="component" value="Unassembled WGS sequence"/>
</dbReference>
<sequence>MTSQTYISSLERRHQDLERKIEQEMRHPARDALLIAALKRKKLELKDEMTRAQGEVTTH</sequence>
<protein>
    <recommendedName>
        <fullName evidence="4">DUF465 domain-containing protein</fullName>
    </recommendedName>
</protein>
<dbReference type="RefSeq" id="WP_127073759.1">
    <property type="nucleotide sequence ID" value="NZ_RZMW01000042.1"/>
</dbReference>
<keyword evidence="1" id="KW-0175">Coiled coil</keyword>
<comment type="caution">
    <text evidence="2">The sequence shown here is derived from an EMBL/GenBank/DDBJ whole genome shotgun (WGS) entry which is preliminary data.</text>
</comment>
<reference evidence="2 3" key="1">
    <citation type="journal article" date="2014" name="Int. J. Syst. Evol. Microbiol.">
        <title>Complete genome sequence of Corynebacterium casei LMG S-19264T (=DSM 44701T), isolated from a smear-ripened cheese.</title>
        <authorList>
            <consortium name="US DOE Joint Genome Institute (JGI-PGF)"/>
            <person name="Walter F."/>
            <person name="Albersmeier A."/>
            <person name="Kalinowski J."/>
            <person name="Ruckert C."/>
        </authorList>
    </citation>
    <scope>NUCLEOTIDE SEQUENCE [LARGE SCALE GENOMIC DNA]</scope>
    <source>
        <strain evidence="2 3">CGMCC 1.15896</strain>
    </source>
</reference>
<dbReference type="Gene3D" id="6.10.280.50">
    <property type="match status" value="1"/>
</dbReference>
<dbReference type="AlphaFoldDB" id="A0A916RJY7"/>